<evidence type="ECO:0000256" key="7">
    <source>
        <dbReference type="ARBA" id="ARBA00023136"/>
    </source>
</evidence>
<keyword evidence="6" id="KW-0378">Hydrolase</keyword>
<dbReference type="PANTHER" id="PTHR12145:SF37">
    <property type="entry name" value="MANNAN ENDO-1,6-ALPHA-MANNOSIDASE"/>
    <property type="match status" value="1"/>
</dbReference>
<organism evidence="12 13">
    <name type="scientific">Aspergillus nanangensis</name>
    <dbReference type="NCBI Taxonomy" id="2582783"/>
    <lineage>
        <taxon>Eukaryota</taxon>
        <taxon>Fungi</taxon>
        <taxon>Dikarya</taxon>
        <taxon>Ascomycota</taxon>
        <taxon>Pezizomycotina</taxon>
        <taxon>Eurotiomycetes</taxon>
        <taxon>Eurotiomycetidae</taxon>
        <taxon>Eurotiales</taxon>
        <taxon>Aspergillaceae</taxon>
        <taxon>Aspergillus</taxon>
        <taxon>Aspergillus subgen. Circumdati</taxon>
    </lineage>
</organism>
<dbReference type="PANTHER" id="PTHR12145">
    <property type="entry name" value="MANNAN ENDO-1,6-ALPHA-MANNOSIDASE DCW1"/>
    <property type="match status" value="1"/>
</dbReference>
<keyword evidence="8" id="KW-0325">Glycoprotein</keyword>
<evidence type="ECO:0000256" key="9">
    <source>
        <dbReference type="ARBA" id="ARBA00023295"/>
    </source>
</evidence>
<gene>
    <name evidence="12" type="ORF">FE257_005466</name>
</gene>
<dbReference type="GO" id="GO:0012505">
    <property type="term" value="C:endomembrane system"/>
    <property type="evidence" value="ECO:0007669"/>
    <property type="project" value="UniProtKB-SubCell"/>
</dbReference>
<reference evidence="12" key="1">
    <citation type="journal article" date="2019" name="Beilstein J. Org. Chem.">
        <title>Nanangenines: drimane sesquiterpenoids as the dominant metabolite cohort of a novel Australian fungus, Aspergillus nanangensis.</title>
        <authorList>
            <person name="Lacey H.J."/>
            <person name="Gilchrist C.L.M."/>
            <person name="Crombie A."/>
            <person name="Kalaitzis J.A."/>
            <person name="Vuong D."/>
            <person name="Rutledge P.J."/>
            <person name="Turner P."/>
            <person name="Pitt J.I."/>
            <person name="Lacey E."/>
            <person name="Chooi Y.H."/>
            <person name="Piggott A.M."/>
        </authorList>
    </citation>
    <scope>NUCLEOTIDE SEQUENCE</scope>
    <source>
        <strain evidence="12">MST-FP2251</strain>
    </source>
</reference>
<feature type="transmembrane region" description="Helical" evidence="11">
    <location>
        <begin position="492"/>
        <end position="514"/>
    </location>
</feature>
<evidence type="ECO:0000313" key="13">
    <source>
        <dbReference type="Proteomes" id="UP001194746"/>
    </source>
</evidence>
<evidence type="ECO:0000256" key="10">
    <source>
        <dbReference type="SAM" id="MobiDB-lite"/>
    </source>
</evidence>
<keyword evidence="11" id="KW-1133">Transmembrane helix</keyword>
<evidence type="ECO:0000256" key="5">
    <source>
        <dbReference type="ARBA" id="ARBA00022729"/>
    </source>
</evidence>
<keyword evidence="11" id="KW-0812">Transmembrane</keyword>
<dbReference type="GO" id="GO:0016052">
    <property type="term" value="P:carbohydrate catabolic process"/>
    <property type="evidence" value="ECO:0007669"/>
    <property type="project" value="InterPro"/>
</dbReference>
<keyword evidence="5" id="KW-0732">Signal</keyword>
<evidence type="ECO:0000256" key="3">
    <source>
        <dbReference type="ARBA" id="ARBA00009699"/>
    </source>
</evidence>
<keyword evidence="9" id="KW-0326">Glycosidase</keyword>
<comment type="subcellular location">
    <subcellularLocation>
        <location evidence="2">Endomembrane system</location>
    </subcellularLocation>
</comment>
<comment type="caution">
    <text evidence="12">The sequence shown here is derived from an EMBL/GenBank/DDBJ whole genome shotgun (WGS) entry which is preliminary data.</text>
</comment>
<evidence type="ECO:0000256" key="4">
    <source>
        <dbReference type="ARBA" id="ARBA00012350"/>
    </source>
</evidence>
<dbReference type="EC" id="3.2.1.101" evidence="4"/>
<dbReference type="InterPro" id="IPR008928">
    <property type="entry name" value="6-hairpin_glycosidase_sf"/>
</dbReference>
<name>A0AAD4GVQ3_ASPNN</name>
<evidence type="ECO:0000256" key="1">
    <source>
        <dbReference type="ARBA" id="ARBA00001452"/>
    </source>
</evidence>
<evidence type="ECO:0000256" key="6">
    <source>
        <dbReference type="ARBA" id="ARBA00022801"/>
    </source>
</evidence>
<evidence type="ECO:0000313" key="12">
    <source>
        <dbReference type="EMBL" id="KAF9890890.1"/>
    </source>
</evidence>
<dbReference type="SUPFAM" id="SSF48208">
    <property type="entry name" value="Six-hairpin glycosidases"/>
    <property type="match status" value="1"/>
</dbReference>
<reference evidence="12" key="2">
    <citation type="submission" date="2020-02" db="EMBL/GenBank/DDBJ databases">
        <authorList>
            <person name="Gilchrist C.L.M."/>
            <person name="Chooi Y.-H."/>
        </authorList>
    </citation>
    <scope>NUCLEOTIDE SEQUENCE</scope>
    <source>
        <strain evidence="12">MST-FP2251</strain>
    </source>
</reference>
<protein>
    <recommendedName>
        <fullName evidence="4">mannan endo-1,6-alpha-mannosidase</fullName>
        <ecNumber evidence="4">3.2.1.101</ecNumber>
    </recommendedName>
</protein>
<accession>A0AAD4GVQ3</accession>
<dbReference type="InterPro" id="IPR014480">
    <property type="entry name" value="Mannan-1_6-alpha_mannosidase"/>
</dbReference>
<dbReference type="Pfam" id="PF03663">
    <property type="entry name" value="Glyco_hydro_76"/>
    <property type="match status" value="1"/>
</dbReference>
<dbReference type="GO" id="GO:0009272">
    <property type="term" value="P:fungal-type cell wall biogenesis"/>
    <property type="evidence" value="ECO:0007669"/>
    <property type="project" value="TreeGrafter"/>
</dbReference>
<dbReference type="AlphaFoldDB" id="A0AAD4GVQ3"/>
<dbReference type="Proteomes" id="UP001194746">
    <property type="component" value="Unassembled WGS sequence"/>
</dbReference>
<evidence type="ECO:0000256" key="11">
    <source>
        <dbReference type="SAM" id="Phobius"/>
    </source>
</evidence>
<keyword evidence="7 11" id="KW-0472">Membrane</keyword>
<keyword evidence="13" id="KW-1185">Reference proteome</keyword>
<comment type="catalytic activity">
    <reaction evidence="1">
        <text>Random hydrolysis of (1-&gt;6)-alpha-D-mannosidic linkages in unbranched (1-&gt;6)-mannans.</text>
        <dbReference type="EC" id="3.2.1.101"/>
    </reaction>
</comment>
<evidence type="ECO:0000256" key="8">
    <source>
        <dbReference type="ARBA" id="ARBA00023180"/>
    </source>
</evidence>
<dbReference type="FunFam" id="1.50.10.20:FF:000006">
    <property type="entry name" value="Mannan endo-1,6-alpha-mannosidase"/>
    <property type="match status" value="1"/>
</dbReference>
<feature type="region of interest" description="Disordered" evidence="10">
    <location>
        <begin position="457"/>
        <end position="483"/>
    </location>
</feature>
<evidence type="ECO:0000256" key="2">
    <source>
        <dbReference type="ARBA" id="ARBA00004308"/>
    </source>
</evidence>
<proteinExistence type="inferred from homology"/>
<sequence length="515" mass="56359">MPVEPSEGLQILIPWLNINDAHESWLIDGPDFSQCHRQVTSLSPRLKLPLGDANRRRMIPRIRWPLFLVLVLYQSLHSAQAITLDVHNEQSIKDAASTAAWGMMSHYHGNESGQIPGKLPDTWWEGGAMFMTLIQYWHFTGDTTYNDEVTVGMQWQAGEGNYFPSNWSTYLGNDDQMFWGLAAMTAAELQLPDVKDGYSWLSLAQGVFNTQIKRWDTKTCGGGLRWQIWAYEAGYGMKNSISNGGLFQLAARLARYTENATYAEWAEQIWDWSASVPLLSNSSWNVADSTDVDNGCSTQGNNQWTYNYGSYISGAAYMHNYTNGTTSKWTDAVTGLLNVTLDTFFPAKYGGDVMSEVTCEPKQVCNNNEILFKGLLSMWLAFTALLVPATYDGIMPKLQGSAVAAAKSCTGNSNNTCGVRWYPNKWDGWSGLEEQMSVTSILAANLIAMKTDGAPVTASTGGNSTSDPSAGGSDSDADGETIPMAVTTGDRVGAAFLTLALVAVPLGMVGFLILT</sequence>
<dbReference type="GO" id="GO:0008496">
    <property type="term" value="F:mannan endo-1,6-alpha-mannosidase activity"/>
    <property type="evidence" value="ECO:0007669"/>
    <property type="project" value="UniProtKB-EC"/>
</dbReference>
<dbReference type="EMBL" id="VCAU01000023">
    <property type="protein sequence ID" value="KAF9890890.1"/>
    <property type="molecule type" value="Genomic_DNA"/>
</dbReference>
<dbReference type="Gene3D" id="1.50.10.20">
    <property type="match status" value="1"/>
</dbReference>
<comment type="similarity">
    <text evidence="3">Belongs to the glycosyl hydrolase 76 family.</text>
</comment>
<dbReference type="InterPro" id="IPR005198">
    <property type="entry name" value="Glyco_hydro_76"/>
</dbReference>
<dbReference type="PIRSF" id="PIRSF016302">
    <property type="entry name" value="Man_a_manosd"/>
    <property type="match status" value="1"/>
</dbReference>